<dbReference type="PROSITE" id="PS51253">
    <property type="entry name" value="HTH_CENPB"/>
    <property type="match status" value="1"/>
</dbReference>
<keyword evidence="1" id="KW-0238">DNA-binding</keyword>
<dbReference type="Pfam" id="PF03221">
    <property type="entry name" value="HTH_Tnp_Tc5"/>
    <property type="match status" value="1"/>
</dbReference>
<dbReference type="Proteomes" id="UP000305064">
    <property type="component" value="Unassembled WGS sequence"/>
</dbReference>
<accession>A0AB38LH68</accession>
<dbReference type="InterPro" id="IPR006600">
    <property type="entry name" value="HTH_CenpB_DNA-bd_dom"/>
</dbReference>
<reference evidence="4 5" key="1">
    <citation type="submission" date="2018-10" db="EMBL/GenBank/DDBJ databases">
        <title>Fifty Aureobasidium pullulans genomes reveal a recombining polyextremotolerant generalist.</title>
        <authorList>
            <person name="Gostincar C."/>
            <person name="Turk M."/>
            <person name="Zajc J."/>
            <person name="Gunde-Cimerman N."/>
        </authorList>
    </citation>
    <scope>NUCLEOTIDE SEQUENCE [LARGE SCALE GENOMIC DNA]</scope>
    <source>
        <strain evidence="4 5">EXF-4256</strain>
    </source>
</reference>
<proteinExistence type="predicted"/>
<comment type="caution">
    <text evidence="4">The sequence shown here is derived from an EMBL/GenBank/DDBJ whole genome shotgun (WGS) entry which is preliminary data.</text>
</comment>
<gene>
    <name evidence="4" type="ORF">D6C94_10736</name>
</gene>
<evidence type="ECO:0000259" key="3">
    <source>
        <dbReference type="PROSITE" id="PS51253"/>
    </source>
</evidence>
<evidence type="ECO:0000256" key="1">
    <source>
        <dbReference type="ARBA" id="ARBA00023125"/>
    </source>
</evidence>
<evidence type="ECO:0000313" key="4">
    <source>
        <dbReference type="EMBL" id="THY67056.1"/>
    </source>
</evidence>
<sequence>MAGILDKSMSYTYVTRMYNIPRGTIAGRINGAQERRDAHVQERKLSKTQGEELAEWILDLDKRHQPPSHQRCRLMALAIQRSAGSDAGLGRKWLYGFFERYPAYGSLWGDPHESSRVNEATEQNVRAWFDFSSDKFRVLDENIHNMDEHGLCIGKTNPKKVVGATKDNWGRPRKRTKTRNSQTREWVSIVDDVLQPLDLVMFSPIKRKYKDKLYELCQLNDGDHTRKKDFCHLYYEARLETFKPSNYASAFKKAGLVPFDPESVIRRPEVIRTPTQPTQLEPSTPPPRIYVNALEKDLYHLNQENQAPIEEKLEMTTWVAHKAVEALATKTVELAQHHLGYQTLECRYKELQSKKGRKKVPPKRGRHLIDRDDIIAKQKEWHAANDTPPPTRSIARTRMRK</sequence>
<organism evidence="4 5">
    <name type="scientific">Aureobasidium pullulans</name>
    <name type="common">Black yeast</name>
    <name type="synonym">Pullularia pullulans</name>
    <dbReference type="NCBI Taxonomy" id="5580"/>
    <lineage>
        <taxon>Eukaryota</taxon>
        <taxon>Fungi</taxon>
        <taxon>Dikarya</taxon>
        <taxon>Ascomycota</taxon>
        <taxon>Pezizomycotina</taxon>
        <taxon>Dothideomycetes</taxon>
        <taxon>Dothideomycetidae</taxon>
        <taxon>Dothideales</taxon>
        <taxon>Saccotheciaceae</taxon>
        <taxon>Aureobasidium</taxon>
    </lineage>
</organism>
<dbReference type="AlphaFoldDB" id="A0AB38LH68"/>
<evidence type="ECO:0000256" key="2">
    <source>
        <dbReference type="SAM" id="MobiDB-lite"/>
    </source>
</evidence>
<evidence type="ECO:0000313" key="5">
    <source>
        <dbReference type="Proteomes" id="UP000305064"/>
    </source>
</evidence>
<dbReference type="SMART" id="SM00674">
    <property type="entry name" value="CENPB"/>
    <property type="match status" value="1"/>
</dbReference>
<feature type="domain" description="HTH CENPB-type" evidence="3">
    <location>
        <begin position="37"/>
        <end position="107"/>
    </location>
</feature>
<dbReference type="GO" id="GO:0003677">
    <property type="term" value="F:DNA binding"/>
    <property type="evidence" value="ECO:0007669"/>
    <property type="project" value="UniProtKB-KW"/>
</dbReference>
<name>A0AB38LH68_AURPU</name>
<feature type="region of interest" description="Disordered" evidence="2">
    <location>
        <begin position="381"/>
        <end position="401"/>
    </location>
</feature>
<dbReference type="EMBL" id="QZBJ01000183">
    <property type="protein sequence ID" value="THY67056.1"/>
    <property type="molecule type" value="Genomic_DNA"/>
</dbReference>
<protein>
    <recommendedName>
        <fullName evidence="3">HTH CENPB-type domain-containing protein</fullName>
    </recommendedName>
</protein>